<evidence type="ECO:0000256" key="2">
    <source>
        <dbReference type="ARBA" id="ARBA00005679"/>
    </source>
</evidence>
<evidence type="ECO:0008006" key="9">
    <source>
        <dbReference type="Google" id="ProtNLM"/>
    </source>
</evidence>
<sequence>MRPFAAAVLSSALAGLCAARPQQVLQAFSNVKVPVILGVMSRCPDAILCEGVFDQVLDAVGDKVDISLSFLGKANSTEPSGVSCLHGRQECTGNIQELCVAKYAPDAWWRLVICLDNLGKERIGTEEGLVQCAKTVDLDLDQSGISQCISGPEGASLLQASVRQSEQLGIRSSCTILINGAVRCVHDGTWKECNGGYEVSDFVESINEEYDALNPKSVDSLSSL</sequence>
<feature type="signal peptide" evidence="6">
    <location>
        <begin position="1"/>
        <end position="19"/>
    </location>
</feature>
<evidence type="ECO:0000256" key="5">
    <source>
        <dbReference type="ARBA" id="ARBA00023180"/>
    </source>
</evidence>
<dbReference type="InterPro" id="IPR004911">
    <property type="entry name" value="Interferon-induced_GILT"/>
</dbReference>
<dbReference type="GO" id="GO:0016671">
    <property type="term" value="F:oxidoreductase activity, acting on a sulfur group of donors, disulfide as acceptor"/>
    <property type="evidence" value="ECO:0007669"/>
    <property type="project" value="InterPro"/>
</dbReference>
<dbReference type="Pfam" id="PF03227">
    <property type="entry name" value="GILT"/>
    <property type="match status" value="1"/>
</dbReference>
<dbReference type="PANTHER" id="PTHR13234:SF8">
    <property type="entry name" value="GAMMA-INTERFERON-INDUCIBLE LYSOSOMAL THIOL REDUCTASE"/>
    <property type="match status" value="1"/>
</dbReference>
<evidence type="ECO:0000256" key="4">
    <source>
        <dbReference type="ARBA" id="ARBA00022729"/>
    </source>
</evidence>
<dbReference type="EMBL" id="KL198032">
    <property type="protein sequence ID" value="KDQ15337.1"/>
    <property type="molecule type" value="Genomic_DNA"/>
</dbReference>
<evidence type="ECO:0000256" key="1">
    <source>
        <dbReference type="ARBA" id="ARBA00004613"/>
    </source>
</evidence>
<dbReference type="Gene3D" id="3.40.30.10">
    <property type="entry name" value="Glutaredoxin"/>
    <property type="match status" value="1"/>
</dbReference>
<gene>
    <name evidence="7" type="ORF">BOTBODRAFT_158124</name>
</gene>
<accession>A0A067MU36</accession>
<dbReference type="STRING" id="930990.A0A067MU36"/>
<keyword evidence="8" id="KW-1185">Reference proteome</keyword>
<keyword evidence="3" id="KW-0964">Secreted</keyword>
<reference evidence="8" key="1">
    <citation type="journal article" date="2014" name="Proc. Natl. Acad. Sci. U.S.A.">
        <title>Extensive sampling of basidiomycete genomes demonstrates inadequacy of the white-rot/brown-rot paradigm for wood decay fungi.</title>
        <authorList>
            <person name="Riley R."/>
            <person name="Salamov A.A."/>
            <person name="Brown D.W."/>
            <person name="Nagy L.G."/>
            <person name="Floudas D."/>
            <person name="Held B.W."/>
            <person name="Levasseur A."/>
            <person name="Lombard V."/>
            <person name="Morin E."/>
            <person name="Otillar R."/>
            <person name="Lindquist E.A."/>
            <person name="Sun H."/>
            <person name="LaButti K.M."/>
            <person name="Schmutz J."/>
            <person name="Jabbour D."/>
            <person name="Luo H."/>
            <person name="Baker S.E."/>
            <person name="Pisabarro A.G."/>
            <person name="Walton J.D."/>
            <person name="Blanchette R.A."/>
            <person name="Henrissat B."/>
            <person name="Martin F."/>
            <person name="Cullen D."/>
            <person name="Hibbett D.S."/>
            <person name="Grigoriev I.V."/>
        </authorList>
    </citation>
    <scope>NUCLEOTIDE SEQUENCE [LARGE SCALE GENOMIC DNA]</scope>
    <source>
        <strain evidence="8">FD-172 SS1</strain>
    </source>
</reference>
<keyword evidence="5" id="KW-0325">Glycoprotein</keyword>
<organism evidence="7 8">
    <name type="scientific">Botryobasidium botryosum (strain FD-172 SS1)</name>
    <dbReference type="NCBI Taxonomy" id="930990"/>
    <lineage>
        <taxon>Eukaryota</taxon>
        <taxon>Fungi</taxon>
        <taxon>Dikarya</taxon>
        <taxon>Basidiomycota</taxon>
        <taxon>Agaricomycotina</taxon>
        <taxon>Agaricomycetes</taxon>
        <taxon>Cantharellales</taxon>
        <taxon>Botryobasidiaceae</taxon>
        <taxon>Botryobasidium</taxon>
    </lineage>
</organism>
<dbReference type="HOGENOM" id="CLU_072148_2_1_1"/>
<comment type="subcellular location">
    <subcellularLocation>
        <location evidence="1">Secreted</location>
    </subcellularLocation>
</comment>
<dbReference type="PANTHER" id="PTHR13234">
    <property type="entry name" value="GAMMA-INTERFERON INDUCIBLE LYSOSOMAL THIOL REDUCTASE GILT"/>
    <property type="match status" value="1"/>
</dbReference>
<dbReference type="InParanoid" id="A0A067MU36"/>
<proteinExistence type="inferred from homology"/>
<keyword evidence="4 6" id="KW-0732">Signal</keyword>
<dbReference type="OrthoDB" id="958254at2759"/>
<dbReference type="Proteomes" id="UP000027195">
    <property type="component" value="Unassembled WGS sequence"/>
</dbReference>
<dbReference type="AlphaFoldDB" id="A0A067MU36"/>
<evidence type="ECO:0000256" key="3">
    <source>
        <dbReference type="ARBA" id="ARBA00022525"/>
    </source>
</evidence>
<evidence type="ECO:0000313" key="8">
    <source>
        <dbReference type="Proteomes" id="UP000027195"/>
    </source>
</evidence>
<evidence type="ECO:0000313" key="7">
    <source>
        <dbReference type="EMBL" id="KDQ15337.1"/>
    </source>
</evidence>
<comment type="similarity">
    <text evidence="2">Belongs to the GILT family.</text>
</comment>
<feature type="chain" id="PRO_5001641549" description="Gamma interferon inducible lysosomal thiol reductase" evidence="6">
    <location>
        <begin position="20"/>
        <end position="224"/>
    </location>
</feature>
<evidence type="ECO:0000256" key="6">
    <source>
        <dbReference type="SAM" id="SignalP"/>
    </source>
</evidence>
<name>A0A067MU36_BOTB1</name>
<dbReference type="GO" id="GO:0005576">
    <property type="term" value="C:extracellular region"/>
    <property type="evidence" value="ECO:0007669"/>
    <property type="project" value="UniProtKB-SubCell"/>
</dbReference>
<protein>
    <recommendedName>
        <fullName evidence="9">Gamma interferon inducible lysosomal thiol reductase</fullName>
    </recommendedName>
</protein>